<accession>A0A914VCI5</accession>
<reference evidence="4" key="1">
    <citation type="submission" date="2022-11" db="UniProtKB">
        <authorList>
            <consortium name="WormBaseParasite"/>
        </authorList>
    </citation>
    <scope>IDENTIFICATION</scope>
</reference>
<dbReference type="SUPFAM" id="SSF50998">
    <property type="entry name" value="Quinoprotein alcohol dehydrogenase-like"/>
    <property type="match status" value="1"/>
</dbReference>
<dbReference type="Gene3D" id="2.130.10.10">
    <property type="entry name" value="YVTN repeat-like/Quinoprotein amine dehydrogenase"/>
    <property type="match status" value="1"/>
</dbReference>
<evidence type="ECO:0000313" key="3">
    <source>
        <dbReference type="Proteomes" id="UP000887566"/>
    </source>
</evidence>
<dbReference type="InterPro" id="IPR011047">
    <property type="entry name" value="Quinoprotein_ADH-like_sf"/>
</dbReference>
<evidence type="ECO:0000259" key="2">
    <source>
        <dbReference type="Pfam" id="PF13360"/>
    </source>
</evidence>
<keyword evidence="1" id="KW-0732">Signal</keyword>
<dbReference type="Proteomes" id="UP000887566">
    <property type="component" value="Unplaced"/>
</dbReference>
<protein>
    <recommendedName>
        <fullName evidence="2">Pyrrolo-quinoline quinone repeat domain-containing protein</fullName>
    </recommendedName>
</protein>
<dbReference type="AlphaFoldDB" id="A0A914VCI5"/>
<evidence type="ECO:0000313" key="4">
    <source>
        <dbReference type="WBParaSite" id="PSAMB.scaffold1799size27778.g14929.t1"/>
    </source>
</evidence>
<dbReference type="Pfam" id="PF13360">
    <property type="entry name" value="PQQ_2"/>
    <property type="match status" value="1"/>
</dbReference>
<dbReference type="InterPro" id="IPR015943">
    <property type="entry name" value="WD40/YVTN_repeat-like_dom_sf"/>
</dbReference>
<feature type="signal peptide" evidence="1">
    <location>
        <begin position="1"/>
        <end position="27"/>
    </location>
</feature>
<proteinExistence type="predicted"/>
<keyword evidence="3" id="KW-1185">Reference proteome</keyword>
<dbReference type="InterPro" id="IPR018391">
    <property type="entry name" value="PQQ_b-propeller_rpt"/>
</dbReference>
<organism evidence="3 4">
    <name type="scientific">Plectus sambesii</name>
    <dbReference type="NCBI Taxonomy" id="2011161"/>
    <lineage>
        <taxon>Eukaryota</taxon>
        <taxon>Metazoa</taxon>
        <taxon>Ecdysozoa</taxon>
        <taxon>Nematoda</taxon>
        <taxon>Chromadorea</taxon>
        <taxon>Plectida</taxon>
        <taxon>Plectina</taxon>
        <taxon>Plectoidea</taxon>
        <taxon>Plectidae</taxon>
        <taxon>Plectus</taxon>
    </lineage>
</organism>
<feature type="domain" description="Pyrrolo-quinoline quinone repeat" evidence="2">
    <location>
        <begin position="43"/>
        <end position="236"/>
    </location>
</feature>
<name>A0A914VCI5_9BILA</name>
<dbReference type="CDD" id="cd09769">
    <property type="entry name" value="Luminal_IRE1"/>
    <property type="match status" value="1"/>
</dbReference>
<sequence length="287" mass="32065">MKYYPWSRLWLLNVTLSLLILSPFILASDLTENVIKTDSQSPLAPGERQVFVSTLNGELLAMNPRTGHIKWMLKEEPVLRVPVTVQHGYTFLPDPQDGSLYLLIEGRLKKMPFTIPQLVQASPCKSSDGVLYAGSKKDIWFAINPATGNKVETLSEATAERVCPASNEKAVFIGRTEYQISMFDAQSRSKRYNATFTDYSSHVLPEDVTYPLQHFSSSSDGRIITVDGSTGRILWDRDFGNPIVAMYLLQGDGLHRLPFTVIGRETLDSLVEVSTLILFLFSNLSVA</sequence>
<feature type="chain" id="PRO_5036950953" description="Pyrrolo-quinoline quinone repeat domain-containing protein" evidence="1">
    <location>
        <begin position="28"/>
        <end position="287"/>
    </location>
</feature>
<evidence type="ECO:0000256" key="1">
    <source>
        <dbReference type="SAM" id="SignalP"/>
    </source>
</evidence>
<dbReference type="SMART" id="SM00564">
    <property type="entry name" value="PQQ"/>
    <property type="match status" value="4"/>
</dbReference>
<dbReference type="InterPro" id="IPR002372">
    <property type="entry name" value="PQQ_rpt_dom"/>
</dbReference>
<dbReference type="WBParaSite" id="PSAMB.scaffold1799size27778.g14929.t1">
    <property type="protein sequence ID" value="PSAMB.scaffold1799size27778.g14929.t1"/>
    <property type="gene ID" value="PSAMB.scaffold1799size27778.g14929"/>
</dbReference>